<organism evidence="2 3">
    <name type="scientific">Caulobacter vibrioides OR37</name>
    <dbReference type="NCBI Taxonomy" id="1292034"/>
    <lineage>
        <taxon>Bacteria</taxon>
        <taxon>Pseudomonadati</taxon>
        <taxon>Pseudomonadota</taxon>
        <taxon>Alphaproteobacteria</taxon>
        <taxon>Caulobacterales</taxon>
        <taxon>Caulobacteraceae</taxon>
        <taxon>Caulobacter</taxon>
    </lineage>
</organism>
<dbReference type="RefSeq" id="WP_004617574.1">
    <property type="nucleotide sequence ID" value="NZ_APMP01000006.1"/>
</dbReference>
<evidence type="ECO:0008006" key="4">
    <source>
        <dbReference type="Google" id="ProtNLM"/>
    </source>
</evidence>
<reference evidence="2 3" key="1">
    <citation type="journal article" date="2013" name="Genome Announc.">
        <title>Draft Genome Sequence for Caulobacter sp. Strain OR37, a Bacterium Tolerant to Heavy Metals.</title>
        <authorList>
            <person name="Utturkar S.M."/>
            <person name="Bollmann A."/>
            <person name="Brzoska R.M."/>
            <person name="Klingeman D.M."/>
            <person name="Epstein S.E."/>
            <person name="Palumbo A.V."/>
            <person name="Brown S.D."/>
        </authorList>
    </citation>
    <scope>NUCLEOTIDE SEQUENCE [LARGE SCALE GENOMIC DNA]</scope>
    <source>
        <strain evidence="2 3">OR37</strain>
    </source>
</reference>
<accession>R0EKP2</accession>
<dbReference type="STRING" id="1292034.OR37_01452"/>
<keyword evidence="1" id="KW-0732">Signal</keyword>
<sequence precursor="true">MRRTAFFALAALSLSACAQKLPEGVDDTKLAQAIGRSIGSPSTCVIITDAQGHMVWRGGGYVTCARTLPSCDGGQTTAEALSKTGAGKPARFISCPSPSAAGNSVGWAMGPVPPSPGKPDSHFSYVAVMEGDRALPGVEIQDRVLHAFAKAGF</sequence>
<feature type="chain" id="PRO_5004341145" description="Lipoprotein" evidence="1">
    <location>
        <begin position="19"/>
        <end position="153"/>
    </location>
</feature>
<dbReference type="PATRIC" id="fig|1292034.3.peg.1440"/>
<dbReference type="Proteomes" id="UP000013063">
    <property type="component" value="Unassembled WGS sequence"/>
</dbReference>
<keyword evidence="3" id="KW-1185">Reference proteome</keyword>
<proteinExistence type="predicted"/>
<name>R0EKP2_CAUVI</name>
<evidence type="ECO:0000256" key="1">
    <source>
        <dbReference type="SAM" id="SignalP"/>
    </source>
</evidence>
<dbReference type="EMBL" id="APMP01000006">
    <property type="protein sequence ID" value="ENZ82519.1"/>
    <property type="molecule type" value="Genomic_DNA"/>
</dbReference>
<dbReference type="OrthoDB" id="7210535at2"/>
<comment type="caution">
    <text evidence="2">The sequence shown here is derived from an EMBL/GenBank/DDBJ whole genome shotgun (WGS) entry which is preliminary data.</text>
</comment>
<feature type="signal peptide" evidence="1">
    <location>
        <begin position="1"/>
        <end position="18"/>
    </location>
</feature>
<protein>
    <recommendedName>
        <fullName evidence="4">Lipoprotein</fullName>
    </recommendedName>
</protein>
<dbReference type="AlphaFoldDB" id="R0EKP2"/>
<evidence type="ECO:0000313" key="3">
    <source>
        <dbReference type="Proteomes" id="UP000013063"/>
    </source>
</evidence>
<dbReference type="PROSITE" id="PS51257">
    <property type="entry name" value="PROKAR_LIPOPROTEIN"/>
    <property type="match status" value="1"/>
</dbReference>
<gene>
    <name evidence="2" type="ORF">OR37_01452</name>
</gene>
<evidence type="ECO:0000313" key="2">
    <source>
        <dbReference type="EMBL" id="ENZ82519.1"/>
    </source>
</evidence>